<proteinExistence type="predicted"/>
<comment type="caution">
    <text evidence="1">The sequence shown here is derived from an EMBL/GenBank/DDBJ whole genome shotgun (WGS) entry which is preliminary data.</text>
</comment>
<dbReference type="Proteomes" id="UP000554482">
    <property type="component" value="Unassembled WGS sequence"/>
</dbReference>
<evidence type="ECO:0000313" key="1">
    <source>
        <dbReference type="EMBL" id="KAF5177787.1"/>
    </source>
</evidence>
<keyword evidence="2" id="KW-1185">Reference proteome</keyword>
<gene>
    <name evidence="1" type="ORF">FRX31_032629</name>
</gene>
<protein>
    <submittedName>
        <fullName evidence="1">Uncharacterized protein</fullName>
    </submittedName>
</protein>
<evidence type="ECO:0000313" key="2">
    <source>
        <dbReference type="Proteomes" id="UP000554482"/>
    </source>
</evidence>
<reference evidence="1 2" key="1">
    <citation type="submission" date="2020-06" db="EMBL/GenBank/DDBJ databases">
        <title>Transcriptomic and genomic resources for Thalictrum thalictroides and T. hernandezii: Facilitating candidate gene discovery in an emerging model plant lineage.</title>
        <authorList>
            <person name="Arias T."/>
            <person name="Riano-Pachon D.M."/>
            <person name="Di Stilio V.S."/>
        </authorList>
    </citation>
    <scope>NUCLEOTIDE SEQUENCE [LARGE SCALE GENOMIC DNA]</scope>
    <source>
        <strain evidence="2">cv. WT478/WT964</strain>
        <tissue evidence="1">Leaves</tissue>
    </source>
</reference>
<organism evidence="1 2">
    <name type="scientific">Thalictrum thalictroides</name>
    <name type="common">Rue-anemone</name>
    <name type="synonym">Anemone thalictroides</name>
    <dbReference type="NCBI Taxonomy" id="46969"/>
    <lineage>
        <taxon>Eukaryota</taxon>
        <taxon>Viridiplantae</taxon>
        <taxon>Streptophyta</taxon>
        <taxon>Embryophyta</taxon>
        <taxon>Tracheophyta</taxon>
        <taxon>Spermatophyta</taxon>
        <taxon>Magnoliopsida</taxon>
        <taxon>Ranunculales</taxon>
        <taxon>Ranunculaceae</taxon>
        <taxon>Thalictroideae</taxon>
        <taxon>Thalictrum</taxon>
    </lineage>
</organism>
<sequence length="167" mass="18774">MVSALLPRTYKVEVLAPLAKLGIPVQNWSTEVISSVPLSSPDFIKTILILSPHKDIGMLREVFVIGLRKNQYTMHGGILMIVHHAWRDFEEKVKQQHAIPFLGQKVVRDALCNFLKHKLDETIDQATGLEEVCAFSKHLKIMKGEIVEQETSGKPGSATVVHRNRKS</sequence>
<dbReference type="EMBL" id="JABWDY010040923">
    <property type="protein sequence ID" value="KAF5177787.1"/>
    <property type="molecule type" value="Genomic_DNA"/>
</dbReference>
<name>A0A7J6UYT4_THATH</name>
<dbReference type="AlphaFoldDB" id="A0A7J6UYT4"/>
<accession>A0A7J6UYT4</accession>